<dbReference type="Pfam" id="PF20046">
    <property type="entry name" value="DUF6448"/>
    <property type="match status" value="1"/>
</dbReference>
<dbReference type="AlphaFoldDB" id="N0B8L1"/>
<evidence type="ECO:0000313" key="3">
    <source>
        <dbReference type="Proteomes" id="UP000005952"/>
    </source>
</evidence>
<dbReference type="KEGG" id="hdt:HYPDE_23543"/>
<evidence type="ECO:0000256" key="1">
    <source>
        <dbReference type="SAM" id="SignalP"/>
    </source>
</evidence>
<name>N0B8L1_9HYPH</name>
<keyword evidence="3" id="KW-1185">Reference proteome</keyword>
<gene>
    <name evidence="2" type="ORF">HYPDE_23543</name>
</gene>
<dbReference type="EMBL" id="CP005587">
    <property type="protein sequence ID" value="AGK56395.1"/>
    <property type="molecule type" value="Genomic_DNA"/>
</dbReference>
<dbReference type="InterPro" id="IPR045613">
    <property type="entry name" value="DUF6448"/>
</dbReference>
<dbReference type="HOGENOM" id="CLU_102544_0_0_5"/>
<protein>
    <submittedName>
        <fullName evidence="2">Uncharacterized protein</fullName>
    </submittedName>
</protein>
<dbReference type="Proteomes" id="UP000005952">
    <property type="component" value="Chromosome"/>
</dbReference>
<organism evidence="2 3">
    <name type="scientific">Hyphomicrobium denitrificans 1NES1</name>
    <dbReference type="NCBI Taxonomy" id="670307"/>
    <lineage>
        <taxon>Bacteria</taxon>
        <taxon>Pseudomonadati</taxon>
        <taxon>Pseudomonadota</taxon>
        <taxon>Alphaproteobacteria</taxon>
        <taxon>Hyphomicrobiales</taxon>
        <taxon>Hyphomicrobiaceae</taxon>
        <taxon>Hyphomicrobium</taxon>
    </lineage>
</organism>
<evidence type="ECO:0000313" key="2">
    <source>
        <dbReference type="EMBL" id="AGK56395.1"/>
    </source>
</evidence>
<feature type="signal peptide" evidence="1">
    <location>
        <begin position="1"/>
        <end position="20"/>
    </location>
</feature>
<proteinExistence type="predicted"/>
<accession>N0B8L1</accession>
<feature type="chain" id="PRO_5004105495" evidence="1">
    <location>
        <begin position="21"/>
        <end position="197"/>
    </location>
</feature>
<reference evidence="2 3" key="1">
    <citation type="journal article" date="2013" name="Genome Announc.">
        <title>Genome sequences for three denitrifying bacterial strains isolated from a uranium- and nitrate-contaminated subsurface environment.</title>
        <authorList>
            <person name="Venkatramanan R."/>
            <person name="Prakash O."/>
            <person name="Woyke T."/>
            <person name="Chain P."/>
            <person name="Goodwin L.A."/>
            <person name="Watson D."/>
            <person name="Brooks S."/>
            <person name="Kostka J.E."/>
            <person name="Green S.J."/>
        </authorList>
    </citation>
    <scope>NUCLEOTIDE SEQUENCE [LARGE SCALE GENOMIC DNA]</scope>
    <source>
        <strain evidence="2 3">1NES1</strain>
    </source>
</reference>
<keyword evidence="1" id="KW-0732">Signal</keyword>
<dbReference type="eggNOG" id="ENOG5031KIR">
    <property type="taxonomic scope" value="Bacteria"/>
</dbReference>
<sequence>MLAAPVLAAGLLFGLQSAHAHCDSLDGPVAKAAIAALESGNVNLALPYAPATAESEIRDAFAQSLKVRALGPEAKMLADRTFIETTVRLHRAGEGATYTGLKPAGIDYGPAIPAAERAVETGSLVPVKALLVEELEHGLREQLAHVQEAQKEGLKEPKATREVPAARERVSAELEFVTYVEGLHQAIHGAPGHEHKD</sequence>